<evidence type="ECO:0000259" key="1">
    <source>
        <dbReference type="PROSITE" id="PS51806"/>
    </source>
</evidence>
<organism evidence="2 3">
    <name type="scientific">Datura stramonium</name>
    <name type="common">Jimsonweed</name>
    <name type="synonym">Common thornapple</name>
    <dbReference type="NCBI Taxonomy" id="4076"/>
    <lineage>
        <taxon>Eukaryota</taxon>
        <taxon>Viridiplantae</taxon>
        <taxon>Streptophyta</taxon>
        <taxon>Embryophyta</taxon>
        <taxon>Tracheophyta</taxon>
        <taxon>Spermatophyta</taxon>
        <taxon>Magnoliopsida</taxon>
        <taxon>eudicotyledons</taxon>
        <taxon>Gunneridae</taxon>
        <taxon>Pentapetalae</taxon>
        <taxon>asterids</taxon>
        <taxon>lamiids</taxon>
        <taxon>Solanales</taxon>
        <taxon>Solanaceae</taxon>
        <taxon>Solanoideae</taxon>
        <taxon>Datureae</taxon>
        <taxon>Datura</taxon>
    </lineage>
</organism>
<comment type="caution">
    <text evidence="2">The sequence shown here is derived from an EMBL/GenBank/DDBJ whole genome shotgun (WGS) entry which is preliminary data.</text>
</comment>
<dbReference type="Pfam" id="PF14144">
    <property type="entry name" value="DOG1"/>
    <property type="match status" value="1"/>
</dbReference>
<reference evidence="2 3" key="1">
    <citation type="journal article" date="2021" name="BMC Genomics">
        <title>Datura genome reveals duplications of psychoactive alkaloid biosynthetic genes and high mutation rate following tissue culture.</title>
        <authorList>
            <person name="Rajewski A."/>
            <person name="Carter-House D."/>
            <person name="Stajich J."/>
            <person name="Litt A."/>
        </authorList>
    </citation>
    <scope>NUCLEOTIDE SEQUENCE [LARGE SCALE GENOMIC DNA]</scope>
    <source>
        <strain evidence="2">AR-01</strain>
    </source>
</reference>
<protein>
    <recommendedName>
        <fullName evidence="1">DOG1 domain-containing protein</fullName>
    </recommendedName>
</protein>
<dbReference type="InterPro" id="IPR025422">
    <property type="entry name" value="TGA_domain"/>
</dbReference>
<evidence type="ECO:0000313" key="2">
    <source>
        <dbReference type="EMBL" id="MCE3051349.1"/>
    </source>
</evidence>
<accession>A0ABS8WQA6</accession>
<sequence length="257" mass="29121">MASTSRPRTSEECLYETWTSLQREEVKELEQAVARTRKGEADEHQLTQLIKKMVQHYQDYANNRCRLARTNVSPLFAPTSCTPLENSVLWIGGCRPSSFIRFAYALCGMDIESRLADFLQGRKVGNLGELTTEQVAMIDALQAKTIKEENKLTSRLASLQEDIVDQPLVSKANKELGDSTHNHHECGNADEALDEHAQHMADVMEAADELRMKTLKEIVFTILLPVQAVEYLAAAKRMRLCFQQWGKKREIINVPTN</sequence>
<name>A0ABS8WQA6_DATST</name>
<feature type="domain" description="DOG1" evidence="1">
    <location>
        <begin position="8"/>
        <end position="252"/>
    </location>
</feature>
<proteinExistence type="predicted"/>
<gene>
    <name evidence="2" type="ORF">HAX54_049547</name>
</gene>
<dbReference type="PROSITE" id="PS51806">
    <property type="entry name" value="DOG1"/>
    <property type="match status" value="1"/>
</dbReference>
<dbReference type="PANTHER" id="PTHR46354">
    <property type="entry name" value="DOG1 DOMAIN-CONTAINING PROTEIN"/>
    <property type="match status" value="1"/>
</dbReference>
<dbReference type="PANTHER" id="PTHR46354:SF7">
    <property type="entry name" value="PROTEIN DOG1-LIKE 1"/>
    <property type="match status" value="1"/>
</dbReference>
<evidence type="ECO:0000313" key="3">
    <source>
        <dbReference type="Proteomes" id="UP000823775"/>
    </source>
</evidence>
<dbReference type="Proteomes" id="UP000823775">
    <property type="component" value="Unassembled WGS sequence"/>
</dbReference>
<dbReference type="InterPro" id="IPR051886">
    <property type="entry name" value="Seed_Dev/Stress_Resp_Reg"/>
</dbReference>
<keyword evidence="3" id="KW-1185">Reference proteome</keyword>
<dbReference type="EMBL" id="JACEIK010008419">
    <property type="protein sequence ID" value="MCE3051349.1"/>
    <property type="molecule type" value="Genomic_DNA"/>
</dbReference>